<dbReference type="STRING" id="716928.GCA_000261485_04779"/>
<dbReference type="Proteomes" id="UP000217211">
    <property type="component" value="Chromosome"/>
</dbReference>
<keyword evidence="2" id="KW-1185">Reference proteome</keyword>
<dbReference type="EMBL" id="CP023067">
    <property type="protein sequence ID" value="ASY62471.1"/>
    <property type="molecule type" value="Genomic_DNA"/>
</dbReference>
<name>A0A249P971_9HYPH</name>
<evidence type="ECO:0000313" key="1">
    <source>
        <dbReference type="EMBL" id="ASY62471.1"/>
    </source>
</evidence>
<proteinExistence type="predicted"/>
<reference evidence="1 2" key="1">
    <citation type="submission" date="2017-08" db="EMBL/GenBank/DDBJ databases">
        <title>Multipartite genome sequences of Sinorhizobium species nodulating soybeans.</title>
        <authorList>
            <person name="Tian C.F."/>
        </authorList>
    </citation>
    <scope>NUCLEOTIDE SEQUENCE [LARGE SCALE GENOMIC DNA]</scope>
    <source>
        <strain evidence="1 2">CCBAU 05684</strain>
    </source>
</reference>
<dbReference type="AlphaFoldDB" id="A0A249P971"/>
<accession>A0A249P971</accession>
<organism evidence="1 2">
    <name type="scientific">Sinorhizobium sojae CCBAU 05684</name>
    <dbReference type="NCBI Taxonomy" id="716928"/>
    <lineage>
        <taxon>Bacteria</taxon>
        <taxon>Pseudomonadati</taxon>
        <taxon>Pseudomonadota</taxon>
        <taxon>Alphaproteobacteria</taxon>
        <taxon>Hyphomicrobiales</taxon>
        <taxon>Rhizobiaceae</taxon>
        <taxon>Sinorhizobium/Ensifer group</taxon>
        <taxon>Sinorhizobium</taxon>
    </lineage>
</organism>
<evidence type="ECO:0000313" key="2">
    <source>
        <dbReference type="Proteomes" id="UP000217211"/>
    </source>
</evidence>
<protein>
    <submittedName>
        <fullName evidence="1">Uncharacterized protein</fullName>
    </submittedName>
</protein>
<dbReference type="RefSeq" id="WP_034858593.1">
    <property type="nucleotide sequence ID" value="NZ_AJQT01000109.1"/>
</dbReference>
<sequence length="84" mass="9398">MTFSAKLMVTLEEKDAEIERLGSELSTSRRTALQEAARYHDEKVAEIWNADPEQMTDAEKTARGVAYSVHIMAADAIRKLAEEA</sequence>
<gene>
    <name evidence="1" type="ORF">SJ05684_c10130</name>
</gene>
<dbReference type="KEGG" id="esj:SJ05684_c10130"/>